<evidence type="ECO:0000259" key="7">
    <source>
        <dbReference type="PROSITE" id="PS50093"/>
    </source>
</evidence>
<dbReference type="PROSITE" id="PS50093">
    <property type="entry name" value="PKD"/>
    <property type="match status" value="14"/>
</dbReference>
<dbReference type="GO" id="GO:0005261">
    <property type="term" value="F:monoatomic cation channel activity"/>
    <property type="evidence" value="ECO:0007669"/>
    <property type="project" value="TreeGrafter"/>
</dbReference>
<dbReference type="GO" id="GO:0005886">
    <property type="term" value="C:plasma membrane"/>
    <property type="evidence" value="ECO:0007669"/>
    <property type="project" value="TreeGrafter"/>
</dbReference>
<dbReference type="InterPro" id="IPR013783">
    <property type="entry name" value="Ig-like_fold"/>
</dbReference>
<feature type="domain" description="PKD" evidence="7">
    <location>
        <begin position="1049"/>
        <end position="1096"/>
    </location>
</feature>
<evidence type="ECO:0000256" key="2">
    <source>
        <dbReference type="ARBA" id="ARBA00022692"/>
    </source>
</evidence>
<comment type="subcellular location">
    <subcellularLocation>
        <location evidence="1">Membrane</location>
        <topology evidence="1">Multi-pass membrane protein</topology>
    </subcellularLocation>
</comment>
<dbReference type="Gene3D" id="2.60.40.10">
    <property type="entry name" value="Immunoglobulins"/>
    <property type="match status" value="15"/>
</dbReference>
<name>A0A3N4Q1G7_9BACT</name>
<feature type="domain" description="PKD" evidence="7">
    <location>
        <begin position="112"/>
        <end position="181"/>
    </location>
</feature>
<dbReference type="InterPro" id="IPR026341">
    <property type="entry name" value="T9SS_type_B"/>
</dbReference>
<dbReference type="InterPro" id="IPR022409">
    <property type="entry name" value="PKD/Chitinase_dom"/>
</dbReference>
<dbReference type="NCBIfam" id="TIGR04131">
    <property type="entry name" value="Bac_Flav_CTERM"/>
    <property type="match status" value="1"/>
</dbReference>
<feature type="domain" description="PKD" evidence="7">
    <location>
        <begin position="981"/>
        <end position="1033"/>
    </location>
</feature>
<evidence type="ECO:0000256" key="3">
    <source>
        <dbReference type="ARBA" id="ARBA00022737"/>
    </source>
</evidence>
<dbReference type="SMART" id="SM00089">
    <property type="entry name" value="PKD"/>
    <property type="match status" value="15"/>
</dbReference>
<protein>
    <submittedName>
        <fullName evidence="8">PKD domain-containing protein</fullName>
    </submittedName>
</protein>
<dbReference type="SUPFAM" id="SSF49299">
    <property type="entry name" value="PKD domain"/>
    <property type="match status" value="15"/>
</dbReference>
<keyword evidence="6" id="KW-0732">Signal</keyword>
<gene>
    <name evidence="8" type="ORF">EGT74_22805</name>
</gene>
<keyword evidence="4" id="KW-1133">Transmembrane helix</keyword>
<dbReference type="GO" id="GO:0006816">
    <property type="term" value="P:calcium ion transport"/>
    <property type="evidence" value="ECO:0007669"/>
    <property type="project" value="TreeGrafter"/>
</dbReference>
<evidence type="ECO:0000313" key="8">
    <source>
        <dbReference type="EMBL" id="RPE09800.1"/>
    </source>
</evidence>
<dbReference type="EMBL" id="RPDH01000002">
    <property type="protein sequence ID" value="RPE09800.1"/>
    <property type="molecule type" value="Genomic_DNA"/>
</dbReference>
<feature type="signal peptide" evidence="6">
    <location>
        <begin position="1"/>
        <end position="30"/>
    </location>
</feature>
<dbReference type="PANTHER" id="PTHR46730">
    <property type="entry name" value="POLYCYSTIN-1"/>
    <property type="match status" value="1"/>
</dbReference>
<feature type="domain" description="PKD" evidence="7">
    <location>
        <begin position="1150"/>
        <end position="1202"/>
    </location>
</feature>
<evidence type="ECO:0000256" key="5">
    <source>
        <dbReference type="ARBA" id="ARBA00023136"/>
    </source>
</evidence>
<feature type="domain" description="PKD" evidence="7">
    <location>
        <begin position="778"/>
        <end position="865"/>
    </location>
</feature>
<sequence>MINLQRVSKGLISILMFCAVFFTVPAVSYAQTAGFTASRESGCAPLTVSFTNTSDNGALSYSWDFGNGGSGTTTRDADRLFLDPGTYTVTLTVTYPSGPKTFSKNIVVYANPAPAFSVSAVTGCTPLQVQFTDQSTPGSGIIRDVVWDFGDGNTSTAINPSHTYNVSGVFSISTIVTNSFGCSQGLTKSRLITVGQTPAVDFTADVSGSCVTPLPVNFRSSGPAGLTYSWDFGDPASGAANTSTDQHPAHEYLQEGRYTVTLTARTAEGCEAVITKQSFIVIEKTRADFSVQGAACAGTSIVLANNTTPRPTLSTWTLPDGSTQQSENALFTFSTPGDYQVTLNSGTPGCMETVTKTITVHEAPRASFTVSPEIGCAVPFTTQFTSTSTGAAAWQWNFGDGNTSAAESPSHIYGTFGNYPVSLQITSQYGCTANVTVPDAVRIQVPQMTISASERQGCLPFTTTFRSMLESAGAITAWHWDFGDGTTSTEAQPSHTYTTQGVFTARLTATVTGGCTLVREISMRAGEIPVVEFDANPKAPCAIEPVRFTNLSQPRGTEWRWIFHNDNSGSTEENPTHYFQTEGLHTITLEVNNYGCQRTLTKNNFITILPPVADFEFTQVCSDRYSVTFDDASDFGSVAGMPQSWKWEFGDGTTSTDQNPVHVFPAPGEYRVRLLVSNGNCEDDVFRVVRIIDEKPVIQADKAAVCAGSPVVFSRNALTDANIQVWHWSWGDGTTTISSDNNISKTYPSAGTYQVVLRVRDLNNCDTYSNTISVQVNEPRADFTFAGRNCENDEITFTDASTATHSNSIVSWTWNFNDGSPEETLTAQPLAHKHAFANTGTYDVRLRVTDNAGCQHSVTKAVPVTGVTADFRTASNIACLNQEKLFSNLSTGSNLQYEWNFGDNTTSTAAHPLKTYTQPGLYTVTLKVTGGPGCTETVVKKDFIKVPDPKAKFSVPGTLAECPPVLVQTTNESSDFLRSMWDFGDGSRSNLPSPSHVYNLPGTYTVQLTVYSEGNCESTTTKQIKIDGPIGTRSWTPNTGCVPLQATFSASSPNAVKYIWDFDNGTVLTTTTNTIQYNYEQQGVYSPRVILEDAKGCQVPAQGPRQDIIADQVKAAFVVDDSRACDAGDVFFTDRSTGLSKDRLGQAHQFAWNFGYDNRTDDVSTLQHPSFLYSGPGTYTAQVEVTSVYGCKDIATGAVKVETLPQAHINPISPVCAGDSIRLSGRDLKNLPGTQWSWIVDGQLYTATSGAPRLAFNDAGLHTVQLVIRNENNKCPNTATLSIPVNPVPSLDVTPKLANICLGQSQQLQSNAGNAQLVWTNYNISSSTATNPIVSPARDTVYRAHATNSFGCTRRDSMRILVSQPFDVRASNAVMCSGKQTQLHATGALSYKWLPATGLNRADVASPLANPAATTQYRVIGYGRDNCFTDTADVLLTVHPSPEIRVSGGLQIAAGTSQTLNVQGSSDITQWNWYPNKWISCADCPAPVITPKGDVTYNITATNRFGCQTIALLLVKLLCDGSTAFIPNSFSPNGDGQNDVFYVRGGGIRAVRSFKIFNRWGQLVFERNNCNTDDPSCGWDGRFNGKTVNPDVYIYFAELTCDTGEPLLLKGNVTVLR</sequence>
<feature type="domain" description="PKD" evidence="7">
    <location>
        <begin position="446"/>
        <end position="514"/>
    </location>
</feature>
<dbReference type="Pfam" id="PF18911">
    <property type="entry name" value="PKD_4"/>
    <property type="match status" value="11"/>
</dbReference>
<dbReference type="Pfam" id="PF00801">
    <property type="entry name" value="PKD"/>
    <property type="match status" value="1"/>
</dbReference>
<evidence type="ECO:0000313" key="9">
    <source>
        <dbReference type="Proteomes" id="UP000278351"/>
    </source>
</evidence>
<evidence type="ECO:0000256" key="6">
    <source>
        <dbReference type="SAM" id="SignalP"/>
    </source>
</evidence>
<evidence type="ECO:0000256" key="4">
    <source>
        <dbReference type="ARBA" id="ARBA00022989"/>
    </source>
</evidence>
<dbReference type="InterPro" id="IPR000601">
    <property type="entry name" value="PKD_dom"/>
</dbReference>
<reference evidence="8 9" key="1">
    <citation type="submission" date="2018-11" db="EMBL/GenBank/DDBJ databases">
        <title>Chitinophaga lutea sp.nov., isolate from arsenic contaminated soil.</title>
        <authorList>
            <person name="Zong Y."/>
        </authorList>
    </citation>
    <scope>NUCLEOTIDE SEQUENCE [LARGE SCALE GENOMIC DNA]</scope>
    <source>
        <strain evidence="8 9">ZY74</strain>
    </source>
</reference>
<dbReference type="Pfam" id="PF13585">
    <property type="entry name" value="CHU_C"/>
    <property type="match status" value="1"/>
</dbReference>
<keyword evidence="5" id="KW-0472">Membrane</keyword>
<dbReference type="InterPro" id="IPR035986">
    <property type="entry name" value="PKD_dom_sf"/>
</dbReference>
<feature type="domain" description="PKD" evidence="7">
    <location>
        <begin position="378"/>
        <end position="437"/>
    </location>
</feature>
<dbReference type="Proteomes" id="UP000278351">
    <property type="component" value="Unassembled WGS sequence"/>
</dbReference>
<comment type="caution">
    <text evidence="8">The sequence shown here is derived from an EMBL/GenBank/DDBJ whole genome shotgun (WGS) entry which is preliminary data.</text>
</comment>
<keyword evidence="9" id="KW-1185">Reference proteome</keyword>
<keyword evidence="3" id="KW-0677">Repeat</keyword>
<evidence type="ECO:0000256" key="1">
    <source>
        <dbReference type="ARBA" id="ARBA00004141"/>
    </source>
</evidence>
<dbReference type="OrthoDB" id="7794186at2"/>
<dbReference type="RefSeq" id="WP_123848779.1">
    <property type="nucleotide sequence ID" value="NZ_RPDH01000002.1"/>
</dbReference>
<feature type="domain" description="PKD" evidence="7">
    <location>
        <begin position="529"/>
        <end position="593"/>
    </location>
</feature>
<keyword evidence="2" id="KW-0812">Transmembrane</keyword>
<accession>A0A3N4Q1G7</accession>
<dbReference type="CDD" id="cd00146">
    <property type="entry name" value="PKD"/>
    <property type="match status" value="11"/>
</dbReference>
<organism evidence="8 9">
    <name type="scientific">Chitinophaga lutea</name>
    <dbReference type="NCBI Taxonomy" id="2488634"/>
    <lineage>
        <taxon>Bacteria</taxon>
        <taxon>Pseudomonadati</taxon>
        <taxon>Bacteroidota</taxon>
        <taxon>Chitinophagia</taxon>
        <taxon>Chitinophagales</taxon>
        <taxon>Chitinophagaceae</taxon>
        <taxon>Chitinophaga</taxon>
    </lineage>
</organism>
<feature type="domain" description="PKD" evidence="7">
    <location>
        <begin position="639"/>
        <end position="678"/>
    </location>
</feature>
<feature type="chain" id="PRO_5017955673" evidence="6">
    <location>
        <begin position="31"/>
        <end position="1617"/>
    </location>
</feature>
<proteinExistence type="predicted"/>
<feature type="domain" description="PKD" evidence="7">
    <location>
        <begin position="300"/>
        <end position="360"/>
    </location>
</feature>
<dbReference type="PANTHER" id="PTHR46730:SF4">
    <property type="entry name" value="POLYCYSTIC KIDNEY DISEASE PROTEIN 1-LIKE 1"/>
    <property type="match status" value="1"/>
</dbReference>
<feature type="domain" description="PKD" evidence="7">
    <location>
        <begin position="711"/>
        <end position="776"/>
    </location>
</feature>
<feature type="domain" description="PKD" evidence="7">
    <location>
        <begin position="31"/>
        <end position="115"/>
    </location>
</feature>
<feature type="domain" description="PKD" evidence="7">
    <location>
        <begin position="197"/>
        <end position="287"/>
    </location>
</feature>
<feature type="domain" description="PKD" evidence="7">
    <location>
        <begin position="886"/>
        <end position="933"/>
    </location>
</feature>